<feature type="domain" description="Autotransporter" evidence="1">
    <location>
        <begin position="510"/>
        <end position="796"/>
    </location>
</feature>
<protein>
    <submittedName>
        <fullName evidence="2">Outer membrane protein B</fullName>
    </submittedName>
</protein>
<dbReference type="Gene3D" id="2.40.128.130">
    <property type="entry name" value="Autotransporter beta-domain"/>
    <property type="match status" value="1"/>
</dbReference>
<dbReference type="PROSITE" id="PS51208">
    <property type="entry name" value="AUTOTRANSPORTER"/>
    <property type="match status" value="1"/>
</dbReference>
<reference evidence="2" key="1">
    <citation type="journal article" date="2017" name="Appl. Environ. Microbiol.">
        <title>Molecular characterization of an Endozoicomonas-like organism causing infection in king scallop Pecten maximus L.</title>
        <authorList>
            <person name="Cano I."/>
            <person name="van Aerle R."/>
            <person name="Ross S."/>
            <person name="Verner-Jeffreys D.W."/>
            <person name="Paley R.K."/>
            <person name="Rimmer G."/>
            <person name="Ryder D."/>
            <person name="Hooper P."/>
            <person name="Stone D."/>
            <person name="Feist S.W."/>
        </authorList>
    </citation>
    <scope>NUCLEOTIDE SEQUENCE</scope>
</reference>
<dbReference type="SUPFAM" id="SSF103515">
    <property type="entry name" value="Autotransporter"/>
    <property type="match status" value="1"/>
</dbReference>
<gene>
    <name evidence="2" type="primary">ompB_3</name>
    <name evidence="2" type="ORF">CI610_02608</name>
</gene>
<evidence type="ECO:0000313" key="2">
    <source>
        <dbReference type="EMBL" id="PJE78463.1"/>
    </source>
</evidence>
<accession>A0A2H9T5G7</accession>
<evidence type="ECO:0000259" key="1">
    <source>
        <dbReference type="PROSITE" id="PS51208"/>
    </source>
</evidence>
<name>A0A2H9T5G7_9ZZZZ</name>
<proteinExistence type="predicted"/>
<sequence length="796" mass="86297">MDSQIAGGVQRSLLSLAIVGCFSYYSSSGNAQLVIHESNTITDYIQAGSQDDAALVVGSNTLGAFGGNTLLLTGTLENPNGSGAGLLIQRITPYKNENSFSFDINSGLILADGGADGIVFRAFDTANVLNIGASFIRRSSIIESTQGKGIYFETPVTGSLWIGEGAKVIGDVGIEADSTGYFYGEINNSGIIRGRGDAAIDFSKSALGINLILSGNGIIDGEIKGSTNADDDLIKVWGGKLTGDISNVENITFGNSEWALFSDAAMVGNITGASNMPQVKIADNMRLVIGNGGAYQWRGNVKLYGRAIFSVDPDTHSGSSSEAVIQSFSGNDLNFQFMEGSEIGLNLADPEDYDLLSSTTATTFDLVKIDDGAFSDEENNPLTDTDDLIFYSVLFDGDFRFSSNKTLSVDITTRNLETVGDMLGEDDEKVIEPLMQTIADNVGMSAADNAFQILATVSSEDGLKTVAEQNRPNNSDSIVQASTEIGSAFTKQLTHRLGRHKKASLQAAGDEIHNPGFWIQGLHVNGKQKERHNSDGTRFFGYDLSIDGVALGFDRTQDEWTLGIAGGWGTAAVDLESDADHEAIDHYQLGVYGQWNKDRWYAQLTFNTGIHAVNKTRYVDNFVSAPLESDFDRYYVSSQFMGGKHYDMGTVRTVRVQPMAGLNYSLVRQESYREKDTGSTGFAQKVNAETFQRMEAGLGVSLSSDWMLDNGVLTPSLGLMGWYDLRGKKTELTAQSVLGGSEFTVKGADPVRERWVADAKLTYAKGDNMEFSVGYERRQQSGFHSDNYRMSLRYHF</sequence>
<dbReference type="InterPro" id="IPR036709">
    <property type="entry name" value="Autotransporte_beta_dom_sf"/>
</dbReference>
<dbReference type="SMART" id="SM00869">
    <property type="entry name" value="Autotransporter"/>
    <property type="match status" value="1"/>
</dbReference>
<dbReference type="AlphaFoldDB" id="A0A2H9T5G7"/>
<dbReference type="InterPro" id="IPR005546">
    <property type="entry name" value="Autotransporte_beta"/>
</dbReference>
<dbReference type="Pfam" id="PF03797">
    <property type="entry name" value="Autotransporter"/>
    <property type="match status" value="1"/>
</dbReference>
<comment type="caution">
    <text evidence="2">The sequence shown here is derived from an EMBL/GenBank/DDBJ whole genome shotgun (WGS) entry which is preliminary data.</text>
</comment>
<organism evidence="2">
    <name type="scientific">invertebrate metagenome</name>
    <dbReference type="NCBI Taxonomy" id="1711999"/>
    <lineage>
        <taxon>unclassified sequences</taxon>
        <taxon>metagenomes</taxon>
        <taxon>organismal metagenomes</taxon>
    </lineage>
</organism>
<dbReference type="EMBL" id="NSIT01000178">
    <property type="protein sequence ID" value="PJE78463.1"/>
    <property type="molecule type" value="Genomic_DNA"/>
</dbReference>